<evidence type="ECO:0000256" key="2">
    <source>
        <dbReference type="ARBA" id="ARBA00022737"/>
    </source>
</evidence>
<feature type="domain" description="Sushi" evidence="5">
    <location>
        <begin position="303"/>
        <end position="362"/>
    </location>
</feature>
<dbReference type="InterPro" id="IPR035976">
    <property type="entry name" value="Sushi/SCR/CCP_sf"/>
</dbReference>
<keyword evidence="4" id="KW-0768">Sushi</keyword>
<evidence type="ECO:0000256" key="3">
    <source>
        <dbReference type="ARBA" id="ARBA00023157"/>
    </source>
</evidence>
<sequence length="952" mass="103444">MVGWKWILSEQAFMRMEVVITSLKLQVAADAQLIEGLVQTQNKFKFDVIATYDDTTTAISGKDLWRLNAFGSKSAAAKGKKQSLVRQAFNDAQGSTSLTLGSPLMFDDVEMSIDMTSLLCHQVTHVCAELFKNPKSDPEFEFSAATNKATKACAEVPCAGVIVTDNNIAVEDGTVLKENNPNNPISLDISYDSLVSGSTIFGNKLWDLSLSGNTRPDGTGDAILIDDQALTSSQRDIPFAAGTTMTFSDVQVNVDLTGKKCAEIPYICATLSKGRSPSRDFTLSGLPDESVFTACTDYIACETGCPDPRAAIAGHVKVPEKSFYSNDDVFIVCEEGYMLNGVLNLICNSDGTWSDPLPTCDKLECPDPRQGIPGHIVVPKETFHAGDRIDFTCDSGYQLVGSPILTCNDDGTLSGEPPVCDKIECADPRQGIPGHIDVDEETFVQGDLIKFECTEGYDLVGADTLACNDDGSWSGPLPDCIKRKKVRVTGSDIAPRPGTKIFEDSPDNPVEIDASFPTDPKGDDASTGDNLWNLDTWLSNDPEGYGPRLSENNRVLTPNQRDTYVDAGDDLDFPRVTSNFDTQGLKCDDIKYICAELSEDPRTTGDFDLEGVPNSNILRTCVELDCEIPTKSLIVVDVGIDLTGDDEVTEEEPVNPINFDVGVTSSPLSDDITGDDLWQMTAFTASDPQGKQNKDIVRQEVLSKPQRDQDLPSGSTEDFPGLTANVDMTGKYCNEVKYFCVELNKGVYADPSFIILGDPSDRLDCVPLRCAEAPVPPVVITDTDVDLSGDNMITAGDPYNPMEFDVIIKTDPNGGDAVGDDLWKATVFTSTTPDGSRNKRVLDEQVLTPSQEDRDIPAGDTATFRYLDANVDMQGSTCADVGYLCVEFSKGEYAYPDFEFSGSQSVRTDCIKLKCDEGNPFLAVRLPLSSNCPLVMVKVSYTFVSDQWCNPL</sequence>
<evidence type="ECO:0000313" key="6">
    <source>
        <dbReference type="Proteomes" id="UP000694865"/>
    </source>
</evidence>
<gene>
    <name evidence="7" type="primary">LOC102801936</name>
</gene>
<dbReference type="RefSeq" id="XP_006814955.1">
    <property type="nucleotide sequence ID" value="XM_006814892.1"/>
</dbReference>
<dbReference type="SMART" id="SM00032">
    <property type="entry name" value="CCP"/>
    <property type="match status" value="3"/>
</dbReference>
<feature type="domain" description="Sushi" evidence="5">
    <location>
        <begin position="423"/>
        <end position="482"/>
    </location>
</feature>
<feature type="disulfide bond" evidence="4">
    <location>
        <begin position="453"/>
        <end position="480"/>
    </location>
</feature>
<dbReference type="InterPro" id="IPR051277">
    <property type="entry name" value="SEZ6_CSMD_C4BPB_Regulators"/>
</dbReference>
<dbReference type="Gene3D" id="2.10.70.10">
    <property type="entry name" value="Complement Module, domain 1"/>
    <property type="match status" value="3"/>
</dbReference>
<keyword evidence="1" id="KW-0732">Signal</keyword>
<evidence type="ECO:0000256" key="4">
    <source>
        <dbReference type="PROSITE-ProRule" id="PRU00302"/>
    </source>
</evidence>
<feature type="domain" description="Sushi" evidence="5">
    <location>
        <begin position="363"/>
        <end position="422"/>
    </location>
</feature>
<feature type="disulfide bond" evidence="4">
    <location>
        <begin position="393"/>
        <end position="420"/>
    </location>
</feature>
<feature type="disulfide bond" evidence="4">
    <location>
        <begin position="333"/>
        <end position="360"/>
    </location>
</feature>
<dbReference type="Pfam" id="PF00084">
    <property type="entry name" value="Sushi"/>
    <property type="match status" value="3"/>
</dbReference>
<keyword evidence="2" id="KW-0677">Repeat</keyword>
<name>A0ABM0M4L4_SACKO</name>
<dbReference type="GeneID" id="102801936"/>
<dbReference type="InterPro" id="IPR000436">
    <property type="entry name" value="Sushi_SCR_CCP_dom"/>
</dbReference>
<evidence type="ECO:0000256" key="1">
    <source>
        <dbReference type="ARBA" id="ARBA00022729"/>
    </source>
</evidence>
<evidence type="ECO:0000313" key="7">
    <source>
        <dbReference type="RefSeq" id="XP_006814955.1"/>
    </source>
</evidence>
<evidence type="ECO:0000259" key="5">
    <source>
        <dbReference type="PROSITE" id="PS50923"/>
    </source>
</evidence>
<reference evidence="7" key="1">
    <citation type="submission" date="2025-08" db="UniProtKB">
        <authorList>
            <consortium name="RefSeq"/>
        </authorList>
    </citation>
    <scope>IDENTIFICATION</scope>
    <source>
        <tissue evidence="7">Testes</tissue>
    </source>
</reference>
<dbReference type="PANTHER" id="PTHR45656:SF4">
    <property type="entry name" value="PROTEIN CBR-CLEC-78"/>
    <property type="match status" value="1"/>
</dbReference>
<keyword evidence="6" id="KW-1185">Reference proteome</keyword>
<dbReference type="SUPFAM" id="SSF57535">
    <property type="entry name" value="Complement control module/SCR domain"/>
    <property type="match status" value="3"/>
</dbReference>
<protein>
    <submittedName>
        <fullName evidence="7">Uncharacterized protein LOC102801936</fullName>
    </submittedName>
</protein>
<accession>A0ABM0M4L4</accession>
<dbReference type="CDD" id="cd00033">
    <property type="entry name" value="CCP"/>
    <property type="match status" value="3"/>
</dbReference>
<organism evidence="6 7">
    <name type="scientific">Saccoglossus kowalevskii</name>
    <name type="common">Acorn worm</name>
    <dbReference type="NCBI Taxonomy" id="10224"/>
    <lineage>
        <taxon>Eukaryota</taxon>
        <taxon>Metazoa</taxon>
        <taxon>Hemichordata</taxon>
        <taxon>Enteropneusta</taxon>
        <taxon>Harrimaniidae</taxon>
        <taxon>Saccoglossus</taxon>
    </lineage>
</organism>
<dbReference type="PANTHER" id="PTHR45656">
    <property type="entry name" value="PROTEIN CBR-CLEC-78"/>
    <property type="match status" value="1"/>
</dbReference>
<proteinExistence type="predicted"/>
<keyword evidence="3 4" id="KW-1015">Disulfide bond</keyword>
<comment type="caution">
    <text evidence="4">Lacks conserved residue(s) required for the propagation of feature annotation.</text>
</comment>
<dbReference type="Proteomes" id="UP000694865">
    <property type="component" value="Unplaced"/>
</dbReference>
<dbReference type="PROSITE" id="PS50923">
    <property type="entry name" value="SUSHI"/>
    <property type="match status" value="3"/>
</dbReference>